<evidence type="ECO:0000256" key="5">
    <source>
        <dbReference type="ARBA" id="ARBA00022989"/>
    </source>
</evidence>
<sequence>MSLRDLHRTPRLRPALARSAVYSAAQLGGTLLAWITAAHIVAAALFQHATPTPRQLAAVAAGLLLRAAGLALRDHGAARLAAHTVREWRDAGTLAALQLGPVLLSDDRASDLERLTGDTASRLTPYYARYLPQAVHAAVAATAVLAAVTVLDPASAAVLAVTGPLTVVFLALVGLAAQAQTERQWLAHTRLSARLVTLVRALPTLHAFGQVGTYRDLLRASADAQRVTTLRVLKVAFLSGFVMDFAATLGTALAAVWIGVRLFEGHAALAPTLAALMLVPEFFGPLRQLGTDRHAALDAEPVAARLTALLARPLAPSGSVRTEGAAVPHLRLLGASPALHVGTPEAGHPDDRRGTPLTLDLPPGTHAALLGPSGSGKTTLLHALRKHLPHFGQILVDGEALDTLDSAGWQARVALVPQHPRLVSGSVRDNLRLLADADDAALWRALDAVDLGTVVRAMPAGLDTPLGEGGQVLSGGETARLALARALLSGAPVVLLDEVTAHLDAHTEKGVHALLHRALAGRTVILATHRAVPPGFTAAHLTRPAHGPAGRPAVRPDTDPDVAA</sequence>
<dbReference type="Pfam" id="PF00664">
    <property type="entry name" value="ABC_membrane"/>
    <property type="match status" value="1"/>
</dbReference>
<feature type="region of interest" description="Disordered" evidence="7">
    <location>
        <begin position="539"/>
        <end position="564"/>
    </location>
</feature>
<protein>
    <recommendedName>
        <fullName evidence="13">Thiol reductant ABC exporter subunit CydD</fullName>
    </recommendedName>
</protein>
<accession>A0A917UMW1</accession>
<dbReference type="Proteomes" id="UP000635726">
    <property type="component" value="Unassembled WGS sequence"/>
</dbReference>
<evidence type="ECO:0000313" key="12">
    <source>
        <dbReference type="Proteomes" id="UP000635726"/>
    </source>
</evidence>
<dbReference type="InterPro" id="IPR027417">
    <property type="entry name" value="P-loop_NTPase"/>
</dbReference>
<feature type="transmembrane region" description="Helical" evidence="8">
    <location>
        <begin position="21"/>
        <end position="46"/>
    </location>
</feature>
<dbReference type="SMART" id="SM00382">
    <property type="entry name" value="AAA"/>
    <property type="match status" value="1"/>
</dbReference>
<evidence type="ECO:0000259" key="10">
    <source>
        <dbReference type="PROSITE" id="PS50929"/>
    </source>
</evidence>
<dbReference type="GO" id="GO:0140359">
    <property type="term" value="F:ABC-type transporter activity"/>
    <property type="evidence" value="ECO:0007669"/>
    <property type="project" value="InterPro"/>
</dbReference>
<dbReference type="AlphaFoldDB" id="A0A917UMW1"/>
<evidence type="ECO:0000256" key="2">
    <source>
        <dbReference type="ARBA" id="ARBA00022692"/>
    </source>
</evidence>
<keyword evidence="6 8" id="KW-0472">Membrane</keyword>
<dbReference type="PROSITE" id="PS50893">
    <property type="entry name" value="ABC_TRANSPORTER_2"/>
    <property type="match status" value="1"/>
</dbReference>
<dbReference type="SUPFAM" id="SSF52540">
    <property type="entry name" value="P-loop containing nucleoside triphosphate hydrolases"/>
    <property type="match status" value="1"/>
</dbReference>
<evidence type="ECO:0000256" key="4">
    <source>
        <dbReference type="ARBA" id="ARBA00022840"/>
    </source>
</evidence>
<evidence type="ECO:0000256" key="7">
    <source>
        <dbReference type="SAM" id="MobiDB-lite"/>
    </source>
</evidence>
<dbReference type="GO" id="GO:0005886">
    <property type="term" value="C:plasma membrane"/>
    <property type="evidence" value="ECO:0007669"/>
    <property type="project" value="UniProtKB-SubCell"/>
</dbReference>
<organism evidence="11 12">
    <name type="scientific">Deinococcus aquiradiocola</name>
    <dbReference type="NCBI Taxonomy" id="393059"/>
    <lineage>
        <taxon>Bacteria</taxon>
        <taxon>Thermotogati</taxon>
        <taxon>Deinococcota</taxon>
        <taxon>Deinococci</taxon>
        <taxon>Deinococcales</taxon>
        <taxon>Deinococcaceae</taxon>
        <taxon>Deinococcus</taxon>
    </lineage>
</organism>
<evidence type="ECO:0000313" key="11">
    <source>
        <dbReference type="EMBL" id="GGJ69049.1"/>
    </source>
</evidence>
<evidence type="ECO:0008006" key="13">
    <source>
        <dbReference type="Google" id="ProtNLM"/>
    </source>
</evidence>
<keyword evidence="5 8" id="KW-1133">Transmembrane helix</keyword>
<dbReference type="InterPro" id="IPR011527">
    <property type="entry name" value="ABC1_TM_dom"/>
</dbReference>
<keyword evidence="4" id="KW-0067">ATP-binding</keyword>
<name>A0A917UMW1_9DEIO</name>
<proteinExistence type="predicted"/>
<dbReference type="InterPro" id="IPR003593">
    <property type="entry name" value="AAA+_ATPase"/>
</dbReference>
<keyword evidence="12" id="KW-1185">Reference proteome</keyword>
<dbReference type="EMBL" id="BMOE01000003">
    <property type="protein sequence ID" value="GGJ69049.1"/>
    <property type="molecule type" value="Genomic_DNA"/>
</dbReference>
<evidence type="ECO:0000256" key="1">
    <source>
        <dbReference type="ARBA" id="ARBA00004651"/>
    </source>
</evidence>
<dbReference type="InterPro" id="IPR003439">
    <property type="entry name" value="ABC_transporter-like_ATP-bd"/>
</dbReference>
<feature type="transmembrane region" description="Helical" evidence="8">
    <location>
        <begin position="235"/>
        <end position="260"/>
    </location>
</feature>
<keyword evidence="3" id="KW-0547">Nucleotide-binding</keyword>
<dbReference type="RefSeq" id="WP_188961370.1">
    <property type="nucleotide sequence ID" value="NZ_BMOE01000003.1"/>
</dbReference>
<reference evidence="11" key="1">
    <citation type="journal article" date="2014" name="Int. J. Syst. Evol. Microbiol.">
        <title>Complete genome sequence of Corynebacterium casei LMG S-19264T (=DSM 44701T), isolated from a smear-ripened cheese.</title>
        <authorList>
            <consortium name="US DOE Joint Genome Institute (JGI-PGF)"/>
            <person name="Walter F."/>
            <person name="Albersmeier A."/>
            <person name="Kalinowski J."/>
            <person name="Ruckert C."/>
        </authorList>
    </citation>
    <scope>NUCLEOTIDE SEQUENCE</scope>
    <source>
        <strain evidence="11">JCM 14371</strain>
    </source>
</reference>
<dbReference type="Gene3D" id="3.40.50.300">
    <property type="entry name" value="P-loop containing nucleotide triphosphate hydrolases"/>
    <property type="match status" value="1"/>
</dbReference>
<feature type="transmembrane region" description="Helical" evidence="8">
    <location>
        <begin position="157"/>
        <end position="177"/>
    </location>
</feature>
<evidence type="ECO:0000256" key="6">
    <source>
        <dbReference type="ARBA" id="ARBA00023136"/>
    </source>
</evidence>
<keyword evidence="2 8" id="KW-0812">Transmembrane</keyword>
<dbReference type="GO" id="GO:0016887">
    <property type="term" value="F:ATP hydrolysis activity"/>
    <property type="evidence" value="ECO:0007669"/>
    <property type="project" value="InterPro"/>
</dbReference>
<dbReference type="SUPFAM" id="SSF90123">
    <property type="entry name" value="ABC transporter transmembrane region"/>
    <property type="match status" value="1"/>
</dbReference>
<evidence type="ECO:0000259" key="9">
    <source>
        <dbReference type="PROSITE" id="PS50893"/>
    </source>
</evidence>
<feature type="domain" description="ABC transmembrane type-1" evidence="10">
    <location>
        <begin position="19"/>
        <end position="291"/>
    </location>
</feature>
<comment type="subcellular location">
    <subcellularLocation>
        <location evidence="1">Cell membrane</location>
        <topology evidence="1">Multi-pass membrane protein</topology>
    </subcellularLocation>
</comment>
<dbReference type="InterPro" id="IPR039421">
    <property type="entry name" value="Type_1_exporter"/>
</dbReference>
<gene>
    <name evidence="11" type="ORF">GCM10008939_11900</name>
</gene>
<comment type="caution">
    <text evidence="11">The sequence shown here is derived from an EMBL/GenBank/DDBJ whole genome shotgun (WGS) entry which is preliminary data.</text>
</comment>
<feature type="domain" description="ABC transporter" evidence="9">
    <location>
        <begin position="330"/>
        <end position="564"/>
    </location>
</feature>
<dbReference type="PANTHER" id="PTHR24221">
    <property type="entry name" value="ATP-BINDING CASSETTE SUB-FAMILY B"/>
    <property type="match status" value="1"/>
</dbReference>
<dbReference type="Pfam" id="PF00005">
    <property type="entry name" value="ABC_tran"/>
    <property type="match status" value="1"/>
</dbReference>
<dbReference type="GO" id="GO:0005524">
    <property type="term" value="F:ATP binding"/>
    <property type="evidence" value="ECO:0007669"/>
    <property type="project" value="UniProtKB-KW"/>
</dbReference>
<dbReference type="PANTHER" id="PTHR24221:SF590">
    <property type="entry name" value="COMPONENT LINKED WITH THE ASSEMBLY OF CYTOCHROME' TRANSPORT TRANSMEMBRANE ATP-BINDING PROTEIN ABC TRANSPORTER CYDD-RELATED"/>
    <property type="match status" value="1"/>
</dbReference>
<reference evidence="11" key="2">
    <citation type="submission" date="2020-09" db="EMBL/GenBank/DDBJ databases">
        <authorList>
            <person name="Sun Q."/>
            <person name="Ohkuma M."/>
        </authorList>
    </citation>
    <scope>NUCLEOTIDE SEQUENCE</scope>
    <source>
        <strain evidence="11">JCM 14371</strain>
    </source>
</reference>
<evidence type="ECO:0000256" key="8">
    <source>
        <dbReference type="SAM" id="Phobius"/>
    </source>
</evidence>
<evidence type="ECO:0000256" key="3">
    <source>
        <dbReference type="ARBA" id="ARBA00022741"/>
    </source>
</evidence>
<dbReference type="PROSITE" id="PS50929">
    <property type="entry name" value="ABC_TM1F"/>
    <property type="match status" value="1"/>
</dbReference>
<dbReference type="Gene3D" id="1.20.1560.10">
    <property type="entry name" value="ABC transporter type 1, transmembrane domain"/>
    <property type="match status" value="1"/>
</dbReference>
<dbReference type="InterPro" id="IPR036640">
    <property type="entry name" value="ABC1_TM_sf"/>
</dbReference>